<dbReference type="Proteomes" id="UP001150603">
    <property type="component" value="Unassembled WGS sequence"/>
</dbReference>
<name>A0ACC1J0B0_9FUNG</name>
<comment type="caution">
    <text evidence="1">The sequence shown here is derived from an EMBL/GenBank/DDBJ whole genome shotgun (WGS) entry which is preliminary data.</text>
</comment>
<dbReference type="EMBL" id="JANBPW010005427">
    <property type="protein sequence ID" value="KAJ1932642.1"/>
    <property type="molecule type" value="Genomic_DNA"/>
</dbReference>
<accession>A0ACC1J0B0</accession>
<feature type="non-terminal residue" evidence="1">
    <location>
        <position position="207"/>
    </location>
</feature>
<organism evidence="1 2">
    <name type="scientific">Linderina macrospora</name>
    <dbReference type="NCBI Taxonomy" id="4868"/>
    <lineage>
        <taxon>Eukaryota</taxon>
        <taxon>Fungi</taxon>
        <taxon>Fungi incertae sedis</taxon>
        <taxon>Zoopagomycota</taxon>
        <taxon>Kickxellomycotina</taxon>
        <taxon>Kickxellomycetes</taxon>
        <taxon>Kickxellales</taxon>
        <taxon>Kickxellaceae</taxon>
        <taxon>Linderina</taxon>
    </lineage>
</organism>
<proteinExistence type="predicted"/>
<evidence type="ECO:0000313" key="2">
    <source>
        <dbReference type="Proteomes" id="UP001150603"/>
    </source>
</evidence>
<gene>
    <name evidence="1" type="ORF">FBU59_006302</name>
</gene>
<protein>
    <submittedName>
        <fullName evidence="1">Uncharacterized protein</fullName>
    </submittedName>
</protein>
<keyword evidence="2" id="KW-1185">Reference proteome</keyword>
<sequence>MCLTCYESKDALANHPHKKRCFREHIGNSNANGINGGGKGRLGGNASRTQRCHYCRRTQSPRWRKGYGGMVMCESCFSAAHTLHTSNGSSQRTTGIRALDAGDIIDDENDDDPGELELVALNPFGSNNPTSSEPQLGALVEDYTQSIYFTREACISSNRVGAPVAASQQPLGALASYGPTDSMLFTLLVDSSYFDIPGRAPRWGSHS</sequence>
<evidence type="ECO:0000313" key="1">
    <source>
        <dbReference type="EMBL" id="KAJ1932642.1"/>
    </source>
</evidence>
<reference evidence="1" key="1">
    <citation type="submission" date="2022-07" db="EMBL/GenBank/DDBJ databases">
        <title>Phylogenomic reconstructions and comparative analyses of Kickxellomycotina fungi.</title>
        <authorList>
            <person name="Reynolds N.K."/>
            <person name="Stajich J.E."/>
            <person name="Barry K."/>
            <person name="Grigoriev I.V."/>
            <person name="Crous P."/>
            <person name="Smith M.E."/>
        </authorList>
    </citation>
    <scope>NUCLEOTIDE SEQUENCE</scope>
    <source>
        <strain evidence="1">NRRL 5244</strain>
    </source>
</reference>